<dbReference type="Gene3D" id="1.10.10.10">
    <property type="entry name" value="Winged helix-like DNA-binding domain superfamily/Winged helix DNA-binding domain"/>
    <property type="match status" value="1"/>
</dbReference>
<gene>
    <name evidence="6" type="ORF">PT015_24305</name>
</gene>
<dbReference type="SUPFAM" id="SSF55781">
    <property type="entry name" value="GAF domain-like"/>
    <property type="match status" value="1"/>
</dbReference>
<feature type="domain" description="ANTAR" evidence="5">
    <location>
        <begin position="173"/>
        <end position="234"/>
    </location>
</feature>
<dbReference type="InterPro" id="IPR012074">
    <property type="entry name" value="GAF_ANTAR"/>
</dbReference>
<evidence type="ECO:0000313" key="6">
    <source>
        <dbReference type="EMBL" id="WIM87902.1"/>
    </source>
</evidence>
<dbReference type="RefSeq" id="WP_285187847.1">
    <property type="nucleotide sequence ID" value="NZ_CP126981.1"/>
</dbReference>
<reference evidence="6 7" key="1">
    <citation type="journal article" date="2023" name="Microbiol. Resour. Announc.">
        <title>Complete Genome Sequence of Mycobacterium wuenschmanii, a novel Nontuberculous Mycobacterium Isolated from a captive population of Amazon Milk Frogs.</title>
        <authorList>
            <person name="Hicks J."/>
            <person name="Zeineldin M."/>
            <person name="Ward H."/>
            <person name="Wuenschmann A."/>
            <person name="Camp P."/>
            <person name="Farrell D."/>
            <person name="Lehman K."/>
            <person name="Thacker T."/>
            <person name="Cuthbert E."/>
        </authorList>
    </citation>
    <scope>NUCLEOTIDE SEQUENCE [LARGE SCALE GENOMIC DNA]</scope>
    <source>
        <strain evidence="6 7">Wuenschmanii</strain>
    </source>
</reference>
<keyword evidence="4" id="KW-0804">Transcription</keyword>
<keyword evidence="1" id="KW-0808">Transferase</keyword>
<evidence type="ECO:0000256" key="1">
    <source>
        <dbReference type="ARBA" id="ARBA00022679"/>
    </source>
</evidence>
<evidence type="ECO:0000256" key="4">
    <source>
        <dbReference type="ARBA" id="ARBA00023163"/>
    </source>
</evidence>
<accession>A0ABY8VWM9</accession>
<dbReference type="SMART" id="SM01012">
    <property type="entry name" value="ANTAR"/>
    <property type="match status" value="1"/>
</dbReference>
<keyword evidence="2" id="KW-0418">Kinase</keyword>
<dbReference type="Proteomes" id="UP001236585">
    <property type="component" value="Chromosome"/>
</dbReference>
<dbReference type="PIRSF" id="PIRSF036625">
    <property type="entry name" value="GAF_ANTAR"/>
    <property type="match status" value="1"/>
</dbReference>
<dbReference type="InterPro" id="IPR036388">
    <property type="entry name" value="WH-like_DNA-bd_sf"/>
</dbReference>
<evidence type="ECO:0000313" key="7">
    <source>
        <dbReference type="Proteomes" id="UP001236585"/>
    </source>
</evidence>
<sequence>MTSLPSDHEGPLASPQDATGLAVALGNLAVQMQAQTDSTDLLTTIVDAGVKLLPGISWAGVAHVRGKNVLAQVPSDDVAQKLNELQDELGEGPALSALADRENLVIADLSAEERWPRFVKAATDLGVQCLMVFRLFVEREVLGVLTIYGPAPNMFSDESVVVGEIFAQHAAVALAGAAAQDQMQAAIASRDVIGQAKGILMARDKITGLQAFATMVKASQEVNLKVSAVAQFVVEQFEKQLAGTPDR</sequence>
<dbReference type="Gene3D" id="3.30.450.40">
    <property type="match status" value="1"/>
</dbReference>
<keyword evidence="3" id="KW-0805">Transcription regulation</keyword>
<name>A0ABY8VWM9_9MYCO</name>
<dbReference type="EMBL" id="CP126981">
    <property type="protein sequence ID" value="WIM87902.1"/>
    <property type="molecule type" value="Genomic_DNA"/>
</dbReference>
<keyword evidence="7" id="KW-1185">Reference proteome</keyword>
<proteinExistence type="predicted"/>
<protein>
    <submittedName>
        <fullName evidence="6">GAF and ANTAR domain-containing protein</fullName>
    </submittedName>
</protein>
<dbReference type="InterPro" id="IPR011006">
    <property type="entry name" value="CheY-like_superfamily"/>
</dbReference>
<dbReference type="Pfam" id="PF03861">
    <property type="entry name" value="ANTAR"/>
    <property type="match status" value="1"/>
</dbReference>
<dbReference type="SMART" id="SM00065">
    <property type="entry name" value="GAF"/>
    <property type="match status" value="1"/>
</dbReference>
<dbReference type="InterPro" id="IPR029016">
    <property type="entry name" value="GAF-like_dom_sf"/>
</dbReference>
<dbReference type="InterPro" id="IPR003018">
    <property type="entry name" value="GAF"/>
</dbReference>
<evidence type="ECO:0000259" key="5">
    <source>
        <dbReference type="PROSITE" id="PS50921"/>
    </source>
</evidence>
<dbReference type="SUPFAM" id="SSF52172">
    <property type="entry name" value="CheY-like"/>
    <property type="match status" value="1"/>
</dbReference>
<dbReference type="Pfam" id="PF13185">
    <property type="entry name" value="GAF_2"/>
    <property type="match status" value="1"/>
</dbReference>
<organism evidence="6 7">
    <name type="scientific">Candidatus Mycobacterium wuenschmannii</name>
    <dbReference type="NCBI Taxonomy" id="3027808"/>
    <lineage>
        <taxon>Bacteria</taxon>
        <taxon>Bacillati</taxon>
        <taxon>Actinomycetota</taxon>
        <taxon>Actinomycetes</taxon>
        <taxon>Mycobacteriales</taxon>
        <taxon>Mycobacteriaceae</taxon>
        <taxon>Mycobacterium</taxon>
    </lineage>
</organism>
<dbReference type="InterPro" id="IPR005561">
    <property type="entry name" value="ANTAR"/>
</dbReference>
<evidence type="ECO:0000256" key="3">
    <source>
        <dbReference type="ARBA" id="ARBA00023015"/>
    </source>
</evidence>
<evidence type="ECO:0000256" key="2">
    <source>
        <dbReference type="ARBA" id="ARBA00022777"/>
    </source>
</evidence>
<dbReference type="PROSITE" id="PS50921">
    <property type="entry name" value="ANTAR"/>
    <property type="match status" value="1"/>
</dbReference>